<name>A0A0B6TDB7_9CORY</name>
<sequence length="126" mass="13628">MASNNYAVADQASESFPDYAPKLHDSYIEGYEPNSLGAPHSSLERSSTWIGMGLLLGPALAGVGIMIWMAATIMYGQGVGPAGYDTTLLFIIGLVIAVVGVVGGFGLIFYGRRYYREYRRTTGRHN</sequence>
<feature type="transmembrane region" description="Helical" evidence="1">
    <location>
        <begin position="49"/>
        <end position="75"/>
    </location>
</feature>
<dbReference type="OrthoDB" id="4422894at2"/>
<dbReference type="HOGENOM" id="CLU_157817_0_0_11"/>
<dbReference type="AlphaFoldDB" id="A0A0B6TDB7"/>
<reference evidence="2 3" key="1">
    <citation type="submission" date="2014-05" db="EMBL/GenBank/DDBJ databases">
        <title>Complete genome sequence of Corynebacterium marinum DSM 44953.</title>
        <authorList>
            <person name="Schaffert L."/>
            <person name="Albersmeier A."/>
            <person name="Kalinowski J."/>
            <person name="Ruckert C."/>
        </authorList>
    </citation>
    <scope>NUCLEOTIDE SEQUENCE [LARGE SCALE GENOMIC DNA]</scope>
    <source>
        <strain evidence="2 3">DSM 44953</strain>
    </source>
</reference>
<dbReference type="RefSeq" id="WP_042620636.1">
    <property type="nucleotide sequence ID" value="NZ_CP007790.1"/>
</dbReference>
<feature type="transmembrane region" description="Helical" evidence="1">
    <location>
        <begin position="87"/>
        <end position="110"/>
    </location>
</feature>
<proteinExistence type="predicted"/>
<dbReference type="EMBL" id="CP007790">
    <property type="protein sequence ID" value="AJK67912.1"/>
    <property type="molecule type" value="Genomic_DNA"/>
</dbReference>
<keyword evidence="3" id="KW-1185">Reference proteome</keyword>
<evidence type="ECO:0000313" key="3">
    <source>
        <dbReference type="Proteomes" id="UP000031928"/>
    </source>
</evidence>
<gene>
    <name evidence="2" type="ORF">B840_01400</name>
</gene>
<organism evidence="2 3">
    <name type="scientific">Corynebacterium marinum DSM 44953</name>
    <dbReference type="NCBI Taxonomy" id="1224162"/>
    <lineage>
        <taxon>Bacteria</taxon>
        <taxon>Bacillati</taxon>
        <taxon>Actinomycetota</taxon>
        <taxon>Actinomycetes</taxon>
        <taxon>Mycobacteriales</taxon>
        <taxon>Corynebacteriaceae</taxon>
        <taxon>Corynebacterium</taxon>
    </lineage>
</organism>
<dbReference type="Proteomes" id="UP000031928">
    <property type="component" value="Chromosome"/>
</dbReference>
<accession>A0A0B6TDB7</accession>
<dbReference type="KEGG" id="cmq:B840_01400"/>
<keyword evidence="1" id="KW-0812">Transmembrane</keyword>
<keyword evidence="1" id="KW-1133">Transmembrane helix</keyword>
<evidence type="ECO:0000313" key="2">
    <source>
        <dbReference type="EMBL" id="AJK67912.1"/>
    </source>
</evidence>
<dbReference type="STRING" id="1224162.B840_01400"/>
<keyword evidence="1" id="KW-0472">Membrane</keyword>
<evidence type="ECO:0000256" key="1">
    <source>
        <dbReference type="SAM" id="Phobius"/>
    </source>
</evidence>
<protein>
    <submittedName>
        <fullName evidence="2">Uncharacterized protein</fullName>
    </submittedName>
</protein>